<dbReference type="InterPro" id="IPR050960">
    <property type="entry name" value="AB_hydrolase_4_sf"/>
</dbReference>
<feature type="domain" description="AB hydrolase-1" evidence="5">
    <location>
        <begin position="102"/>
        <end position="211"/>
    </location>
</feature>
<evidence type="ECO:0000256" key="2">
    <source>
        <dbReference type="ARBA" id="ARBA00022487"/>
    </source>
</evidence>
<dbReference type="PANTHER" id="PTHR10794:SF63">
    <property type="entry name" value="ALPHA_BETA HYDROLASE 1, ISOFORM A"/>
    <property type="match status" value="1"/>
</dbReference>
<feature type="active site" description="Charge relay system" evidence="4">
    <location>
        <position position="341"/>
    </location>
</feature>
<dbReference type="GO" id="GO:0034338">
    <property type="term" value="F:short-chain carboxylesterase activity"/>
    <property type="evidence" value="ECO:0007669"/>
    <property type="project" value="TreeGrafter"/>
</dbReference>
<dbReference type="InterPro" id="IPR012020">
    <property type="entry name" value="ABHD4"/>
</dbReference>
<proteinExistence type="inferred from homology"/>
<organism evidence="6">
    <name type="scientific">Paramoeba aestuarina</name>
    <dbReference type="NCBI Taxonomy" id="180227"/>
    <lineage>
        <taxon>Eukaryota</taxon>
        <taxon>Amoebozoa</taxon>
        <taxon>Discosea</taxon>
        <taxon>Flabellinia</taxon>
        <taxon>Dactylopodida</taxon>
        <taxon>Paramoebidae</taxon>
        <taxon>Paramoeba</taxon>
    </lineage>
</organism>
<gene>
    <name evidence="6" type="ORF">NAES01612_LOCUS17458</name>
</gene>
<dbReference type="PANTHER" id="PTHR10794">
    <property type="entry name" value="ABHYDROLASE DOMAIN-CONTAINING PROTEIN"/>
    <property type="match status" value="1"/>
</dbReference>
<dbReference type="Pfam" id="PF00561">
    <property type="entry name" value="Abhydrolase_1"/>
    <property type="match status" value="1"/>
</dbReference>
<dbReference type="PROSITE" id="PS01133">
    <property type="entry name" value="UPF0017"/>
    <property type="match status" value="1"/>
</dbReference>
<dbReference type="InterPro" id="IPR029058">
    <property type="entry name" value="AB_hydrolase_fold"/>
</dbReference>
<dbReference type="InterPro" id="IPR000073">
    <property type="entry name" value="AB_hydrolase_1"/>
</dbReference>
<keyword evidence="2" id="KW-0719">Serine esterase</keyword>
<keyword evidence="3" id="KW-0378">Hydrolase</keyword>
<feature type="active site" description="Charge relay system" evidence="4">
    <location>
        <position position="184"/>
    </location>
</feature>
<dbReference type="InterPro" id="IPR000952">
    <property type="entry name" value="AB_hydrolase_4_CS"/>
</dbReference>
<accession>A0A7S4L9W9</accession>
<evidence type="ECO:0000256" key="1">
    <source>
        <dbReference type="ARBA" id="ARBA00010884"/>
    </source>
</evidence>
<dbReference type="Gene3D" id="3.40.50.1820">
    <property type="entry name" value="alpha/beta hydrolase"/>
    <property type="match status" value="1"/>
</dbReference>
<sequence length="372" mass="40889">MHSLLRQMAKSSKSGVSLTTYHSPWWLPGNGILETLVPELIPTKTMKFRREELRLPVMNKREGSVCAPDIIPEGIVSVDWLEFEEESGATKDKISRARSEPPIVILVPGLTGSSDSGYIRRTAEIFHSKGGFRVACFNPRGRGGNPLISPFLYSVGYTEDLRRAVAHIRASNPEAPFLFAVGYSLGSNYLAKYVAEEGEKCPLSGGVCLGGVVDCLATSQALESTFFGRIADSLLVRLVKPLAMENASILKEAPHWYDYEALAKARTMAQFDGAMISKSFGFSSASDYYRWSSSGLVLHQIRIPMLFLFAENDPVVGGAVRSDTFEANDFLVMCVTKNGGHSMDWFDGSLEPWAAKNAWQFCDAIACEGMQI</sequence>
<dbReference type="SUPFAM" id="SSF53474">
    <property type="entry name" value="alpha/beta-Hydrolases"/>
    <property type="match status" value="1"/>
</dbReference>
<comment type="similarity">
    <text evidence="1">Belongs to the AB hydrolase superfamily. AB hydrolase 4 family.</text>
</comment>
<evidence type="ECO:0000256" key="4">
    <source>
        <dbReference type="PIRSR" id="PIRSR005211-1"/>
    </source>
</evidence>
<reference evidence="6" key="1">
    <citation type="submission" date="2021-01" db="EMBL/GenBank/DDBJ databases">
        <authorList>
            <person name="Corre E."/>
            <person name="Pelletier E."/>
            <person name="Niang G."/>
            <person name="Scheremetjew M."/>
            <person name="Finn R."/>
            <person name="Kale V."/>
            <person name="Holt S."/>
            <person name="Cochrane G."/>
            <person name="Meng A."/>
            <person name="Brown T."/>
            <person name="Cohen L."/>
        </authorList>
    </citation>
    <scope>NUCLEOTIDE SEQUENCE</scope>
    <source>
        <strain evidence="6">SoJaBio B1-5/56/2</strain>
    </source>
</reference>
<evidence type="ECO:0000259" key="5">
    <source>
        <dbReference type="Pfam" id="PF00561"/>
    </source>
</evidence>
<dbReference type="PIRSF" id="PIRSF005211">
    <property type="entry name" value="Ab_hydro_YheT"/>
    <property type="match status" value="1"/>
</dbReference>
<feature type="active site" description="Charge relay system" evidence="4">
    <location>
        <position position="313"/>
    </location>
</feature>
<protein>
    <recommendedName>
        <fullName evidence="5">AB hydrolase-1 domain-containing protein</fullName>
    </recommendedName>
</protein>
<evidence type="ECO:0000256" key="3">
    <source>
        <dbReference type="ARBA" id="ARBA00022801"/>
    </source>
</evidence>
<name>A0A7S4L9W9_9EUKA</name>
<evidence type="ECO:0000313" key="6">
    <source>
        <dbReference type="EMBL" id="CAE2319555.1"/>
    </source>
</evidence>
<dbReference type="EMBL" id="HBKR01026616">
    <property type="protein sequence ID" value="CAE2319555.1"/>
    <property type="molecule type" value="Transcribed_RNA"/>
</dbReference>
<dbReference type="AlphaFoldDB" id="A0A7S4L9W9"/>
<dbReference type="GO" id="GO:0047372">
    <property type="term" value="F:monoacylglycerol lipase activity"/>
    <property type="evidence" value="ECO:0007669"/>
    <property type="project" value="TreeGrafter"/>
</dbReference>